<keyword evidence="5 9" id="KW-0012">Acyltransferase</keyword>
<evidence type="ECO:0000313" key="10">
    <source>
        <dbReference type="Proteomes" id="UP001149140"/>
    </source>
</evidence>
<gene>
    <name evidence="9" type="primary">tsaB</name>
    <name evidence="9" type="ORF">OM076_04995</name>
</gene>
<dbReference type="PANTHER" id="PTHR11735">
    <property type="entry name" value="TRNA N6-ADENOSINE THREONYLCARBAMOYLTRANSFERASE"/>
    <property type="match status" value="1"/>
</dbReference>
<dbReference type="GO" id="GO:0005829">
    <property type="term" value="C:cytosol"/>
    <property type="evidence" value="ECO:0007669"/>
    <property type="project" value="TreeGrafter"/>
</dbReference>
<organism evidence="9 10">
    <name type="scientific">Solirubrobacter ginsenosidimutans</name>
    <dbReference type="NCBI Taxonomy" id="490573"/>
    <lineage>
        <taxon>Bacteria</taxon>
        <taxon>Bacillati</taxon>
        <taxon>Actinomycetota</taxon>
        <taxon>Thermoleophilia</taxon>
        <taxon>Solirubrobacterales</taxon>
        <taxon>Solirubrobacteraceae</taxon>
        <taxon>Solirubrobacter</taxon>
    </lineage>
</organism>
<evidence type="ECO:0000256" key="1">
    <source>
        <dbReference type="ARBA" id="ARBA00012156"/>
    </source>
</evidence>
<dbReference type="Pfam" id="PF00814">
    <property type="entry name" value="TsaD"/>
    <property type="match status" value="1"/>
</dbReference>
<dbReference type="GO" id="GO:0061711">
    <property type="term" value="F:tRNA N(6)-L-threonylcarbamoyladenine synthase activity"/>
    <property type="evidence" value="ECO:0007669"/>
    <property type="project" value="UniProtKB-EC"/>
</dbReference>
<dbReference type="EMBL" id="JAPDOD010000003">
    <property type="protein sequence ID" value="MDA0159610.1"/>
    <property type="molecule type" value="Genomic_DNA"/>
</dbReference>
<dbReference type="InterPro" id="IPR017861">
    <property type="entry name" value="KAE1/TsaD"/>
</dbReference>
<comment type="catalytic activity">
    <reaction evidence="6">
        <text>L-threonylcarbamoyladenylate + adenosine(37) in tRNA = N(6)-L-threonylcarbamoyladenosine(37) in tRNA + AMP + H(+)</text>
        <dbReference type="Rhea" id="RHEA:37059"/>
        <dbReference type="Rhea" id="RHEA-COMP:10162"/>
        <dbReference type="Rhea" id="RHEA-COMP:10163"/>
        <dbReference type="ChEBI" id="CHEBI:15378"/>
        <dbReference type="ChEBI" id="CHEBI:73682"/>
        <dbReference type="ChEBI" id="CHEBI:74411"/>
        <dbReference type="ChEBI" id="CHEBI:74418"/>
        <dbReference type="ChEBI" id="CHEBI:456215"/>
        <dbReference type="EC" id="2.3.1.234"/>
    </reaction>
</comment>
<feature type="domain" description="Gcp-like" evidence="8">
    <location>
        <begin position="43"/>
        <end position="158"/>
    </location>
</feature>
<sequence>MSGALGAIVGIDTSTSSTSVAVLVPGGREVERRDDPGRDERPRHAETLQPLLEQALAQAEVTWEGVARICVGTGPGGFTGLRLGISTARALAQGNDLPIVGVSSLEALARGIELVGPKELELPGHPDLHGPVLAVIDARRGEVFASAYRHHRTTMEPIAITPAELAERVAARREWGRSPMLGIGDGAVRFRSELERAGVAVPADGSRAHRVSALMICRLGRAREPVDRDALLPDYRREPDAVPPPRRE</sequence>
<dbReference type="CDD" id="cd24032">
    <property type="entry name" value="ASKHA_NBD_TsaB"/>
    <property type="match status" value="1"/>
</dbReference>
<dbReference type="SUPFAM" id="SSF53067">
    <property type="entry name" value="Actin-like ATPase domain"/>
    <property type="match status" value="2"/>
</dbReference>
<dbReference type="PANTHER" id="PTHR11735:SF11">
    <property type="entry name" value="TRNA THREONYLCARBAMOYLADENOSINE BIOSYNTHESIS PROTEIN TSAB"/>
    <property type="match status" value="1"/>
</dbReference>
<accession>A0A9X3MNY2</accession>
<dbReference type="GO" id="GO:0046872">
    <property type="term" value="F:metal ion binding"/>
    <property type="evidence" value="ECO:0007669"/>
    <property type="project" value="UniProtKB-KW"/>
</dbReference>
<name>A0A9X3MNY2_9ACTN</name>
<dbReference type="Gene3D" id="3.30.420.40">
    <property type="match status" value="2"/>
</dbReference>
<keyword evidence="10" id="KW-1185">Reference proteome</keyword>
<dbReference type="InterPro" id="IPR000905">
    <property type="entry name" value="Gcp-like_dom"/>
</dbReference>
<keyword evidence="3" id="KW-0819">tRNA processing</keyword>
<evidence type="ECO:0000313" key="9">
    <source>
        <dbReference type="EMBL" id="MDA0159610.1"/>
    </source>
</evidence>
<dbReference type="InterPro" id="IPR043129">
    <property type="entry name" value="ATPase_NBD"/>
</dbReference>
<evidence type="ECO:0000256" key="7">
    <source>
        <dbReference type="SAM" id="MobiDB-lite"/>
    </source>
</evidence>
<keyword evidence="4" id="KW-0479">Metal-binding</keyword>
<reference evidence="9" key="1">
    <citation type="submission" date="2022-10" db="EMBL/GenBank/DDBJ databases">
        <title>The WGS of Solirubrobacter ginsenosidimutans DSM 21036.</title>
        <authorList>
            <person name="Jiang Z."/>
        </authorList>
    </citation>
    <scope>NUCLEOTIDE SEQUENCE</scope>
    <source>
        <strain evidence="9">DSM 21036</strain>
    </source>
</reference>
<dbReference type="RefSeq" id="WP_270038370.1">
    <property type="nucleotide sequence ID" value="NZ_JAPDOD010000003.1"/>
</dbReference>
<evidence type="ECO:0000256" key="5">
    <source>
        <dbReference type="ARBA" id="ARBA00023315"/>
    </source>
</evidence>
<evidence type="ECO:0000259" key="8">
    <source>
        <dbReference type="Pfam" id="PF00814"/>
    </source>
</evidence>
<proteinExistence type="predicted"/>
<dbReference type="EC" id="2.3.1.234" evidence="1"/>
<protein>
    <recommendedName>
        <fullName evidence="1">N(6)-L-threonylcarbamoyladenine synthase</fullName>
        <ecNumber evidence="1">2.3.1.234</ecNumber>
    </recommendedName>
</protein>
<evidence type="ECO:0000256" key="3">
    <source>
        <dbReference type="ARBA" id="ARBA00022694"/>
    </source>
</evidence>
<evidence type="ECO:0000256" key="6">
    <source>
        <dbReference type="ARBA" id="ARBA00048117"/>
    </source>
</evidence>
<dbReference type="AlphaFoldDB" id="A0A9X3MNY2"/>
<dbReference type="Proteomes" id="UP001149140">
    <property type="component" value="Unassembled WGS sequence"/>
</dbReference>
<dbReference type="InterPro" id="IPR022496">
    <property type="entry name" value="T6A_TsaB"/>
</dbReference>
<evidence type="ECO:0000256" key="4">
    <source>
        <dbReference type="ARBA" id="ARBA00022723"/>
    </source>
</evidence>
<dbReference type="GO" id="GO:0002949">
    <property type="term" value="P:tRNA threonylcarbamoyladenosine modification"/>
    <property type="evidence" value="ECO:0007669"/>
    <property type="project" value="InterPro"/>
</dbReference>
<dbReference type="NCBIfam" id="TIGR03725">
    <property type="entry name" value="T6A_YeaZ"/>
    <property type="match status" value="1"/>
</dbReference>
<comment type="caution">
    <text evidence="9">The sequence shown here is derived from an EMBL/GenBank/DDBJ whole genome shotgun (WGS) entry which is preliminary data.</text>
</comment>
<keyword evidence="2 9" id="KW-0808">Transferase</keyword>
<feature type="region of interest" description="Disordered" evidence="7">
    <location>
        <begin position="228"/>
        <end position="248"/>
    </location>
</feature>
<dbReference type="PRINTS" id="PR00789">
    <property type="entry name" value="OSIALOPTASE"/>
</dbReference>
<evidence type="ECO:0000256" key="2">
    <source>
        <dbReference type="ARBA" id="ARBA00022679"/>
    </source>
</evidence>